<feature type="compositionally biased region" description="Basic residues" evidence="1">
    <location>
        <begin position="23"/>
        <end position="39"/>
    </location>
</feature>
<feature type="region of interest" description="Disordered" evidence="1">
    <location>
        <begin position="77"/>
        <end position="145"/>
    </location>
</feature>
<evidence type="ECO:0000256" key="1">
    <source>
        <dbReference type="SAM" id="MobiDB-lite"/>
    </source>
</evidence>
<reference evidence="2" key="2">
    <citation type="submission" date="2004-10" db="EMBL/GenBank/DDBJ databases">
        <title>Chromosome-wide comparison between domesticated rice subspecies indica and japonica.</title>
        <authorList>
            <person name="Han B."/>
        </authorList>
    </citation>
    <scope>NUCLEOTIDE SEQUENCE</scope>
</reference>
<feature type="region of interest" description="Disordered" evidence="1">
    <location>
        <begin position="23"/>
        <end position="57"/>
    </location>
</feature>
<dbReference type="AlphaFoldDB" id="Q01HE3"/>
<organism evidence="2">
    <name type="scientific">Oryza sativa</name>
    <name type="common">Rice</name>
    <dbReference type="NCBI Taxonomy" id="4530"/>
    <lineage>
        <taxon>Eukaryota</taxon>
        <taxon>Viridiplantae</taxon>
        <taxon>Streptophyta</taxon>
        <taxon>Embryophyta</taxon>
        <taxon>Tracheophyta</taxon>
        <taxon>Spermatophyta</taxon>
        <taxon>Magnoliopsida</taxon>
        <taxon>Liliopsida</taxon>
        <taxon>Poales</taxon>
        <taxon>Poaceae</taxon>
        <taxon>BOP clade</taxon>
        <taxon>Oryzoideae</taxon>
        <taxon>Oryzeae</taxon>
        <taxon>Oryzinae</taxon>
        <taxon>Oryza</taxon>
    </lineage>
</organism>
<proteinExistence type="predicted"/>
<evidence type="ECO:0000313" key="2">
    <source>
        <dbReference type="EMBL" id="CAH68003.1"/>
    </source>
</evidence>
<dbReference type="EMBL" id="CR855236">
    <property type="protein sequence ID" value="CAH68003.1"/>
    <property type="molecule type" value="Genomic_DNA"/>
</dbReference>
<accession>Q01HE3</accession>
<gene>
    <name evidence="2" type="primary">OSIGBa0157K09-H0214G12.14</name>
</gene>
<sequence length="145" mass="16076">MAAAWFTMREAHAGAVLGFRRGSGARRGARRTRRRRAHARERGTEGAADRGQLDPVRPSWRRRGAFVAATRAGVWRKKGEAEMDGGRRRHSPGQHTGIQGRGKDTGVMGGTRGSESPARIHRREAGGDESRWRMPAASKEGKRRR</sequence>
<feature type="compositionally biased region" description="Basic and acidic residues" evidence="1">
    <location>
        <begin position="40"/>
        <end position="52"/>
    </location>
</feature>
<protein>
    <submittedName>
        <fullName evidence="2">OSIGBa0157K09-H0214G12.14 protein</fullName>
    </submittedName>
</protein>
<feature type="compositionally biased region" description="Basic and acidic residues" evidence="1">
    <location>
        <begin position="123"/>
        <end position="132"/>
    </location>
</feature>
<feature type="compositionally biased region" description="Basic and acidic residues" evidence="1">
    <location>
        <begin position="77"/>
        <end position="86"/>
    </location>
</feature>
<reference evidence="2" key="1">
    <citation type="journal article" date="2002" name="Nature">
        <title>Sequence and analysis of rice chromosome 4.</title>
        <authorList>
            <person name="Feng Q."/>
            <person name="Zhang Y."/>
            <person name="Hao P."/>
            <person name="Wang S."/>
            <person name="Fu G."/>
            <person name="Huang Y."/>
            <person name="Li Y."/>
            <person name="Zhu J."/>
            <person name="Liu Y."/>
            <person name="Hu X."/>
            <person name="Jia P."/>
            <person name="Zhang Y."/>
            <person name="Zhao Q."/>
            <person name="Ying K."/>
            <person name="Yu S."/>
            <person name="Tang Y."/>
            <person name="Weng Q."/>
            <person name="Zhang L."/>
            <person name="Lu Y."/>
            <person name="Mu J."/>
            <person name="Lu Y."/>
            <person name="Zhang L.S."/>
            <person name="Yu Z."/>
            <person name="Fan D."/>
            <person name="Liu X."/>
            <person name="Lu T."/>
            <person name="Li C."/>
            <person name="Wu Y."/>
            <person name="Sun T."/>
            <person name="Lei H."/>
            <person name="Li T."/>
            <person name="Hu H."/>
            <person name="Guan J."/>
            <person name="Wu M."/>
            <person name="Zhang R."/>
            <person name="Zhou B."/>
            <person name="Chen Z."/>
            <person name="Chen L."/>
            <person name="Jin Z."/>
            <person name="Wang R."/>
            <person name="Yin H."/>
            <person name="Cai Z."/>
            <person name="Ren S."/>
            <person name="Lv G."/>
            <person name="Gu W."/>
            <person name="Zhu G."/>
            <person name="Tu Y."/>
            <person name="Jia J."/>
            <person name="Zhang Y."/>
            <person name="Chen J."/>
            <person name="Kang H."/>
            <person name="Chen X."/>
            <person name="Shao C."/>
            <person name="Sun Y."/>
            <person name="Hu Q."/>
            <person name="Zhang X."/>
            <person name="Zhang W."/>
            <person name="Wang L."/>
            <person name="Ding C."/>
            <person name="Sheng H."/>
            <person name="Gu J."/>
            <person name="Chen S."/>
            <person name="Ni L."/>
            <person name="Zhu F."/>
            <person name="Chen W."/>
            <person name="Lan L."/>
            <person name="Lai Y."/>
            <person name="Cheng Z."/>
            <person name="Gu M."/>
            <person name="Jiang J."/>
            <person name="Li J."/>
            <person name="Hong G."/>
            <person name="Xue Y."/>
            <person name="Han B."/>
        </authorList>
    </citation>
    <scope>NUCLEOTIDE SEQUENCE</scope>
</reference>
<name>Q01HE3_ORYSA</name>